<dbReference type="UniPathway" id="UPA00148">
    <property type="reaction ID" value="UER00220"/>
</dbReference>
<dbReference type="HAMAP" id="MF_00027">
    <property type="entry name" value="CobB_CbiA"/>
    <property type="match status" value="1"/>
</dbReference>
<dbReference type="InterPro" id="IPR029062">
    <property type="entry name" value="Class_I_gatase-like"/>
</dbReference>
<dbReference type="Gene3D" id="3.40.50.300">
    <property type="entry name" value="P-loop containing nucleotide triphosphate hydrolases"/>
    <property type="match status" value="1"/>
</dbReference>
<dbReference type="NCBIfam" id="NF002204">
    <property type="entry name" value="PRK01077.1"/>
    <property type="match status" value="1"/>
</dbReference>
<dbReference type="InterPro" id="IPR027417">
    <property type="entry name" value="P-loop_NTPase"/>
</dbReference>
<evidence type="ECO:0000256" key="6">
    <source>
        <dbReference type="ARBA" id="ARBA00022962"/>
    </source>
</evidence>
<evidence type="ECO:0000256" key="4">
    <source>
        <dbReference type="ARBA" id="ARBA00022840"/>
    </source>
</evidence>
<keyword evidence="3 7" id="KW-0547">Nucleotide-binding</keyword>
<feature type="site" description="Increases nucleophilicity of active site Cys" evidence="7">
    <location>
        <position position="450"/>
    </location>
</feature>
<evidence type="ECO:0000259" key="8">
    <source>
        <dbReference type="Pfam" id="PF01656"/>
    </source>
</evidence>
<dbReference type="SUPFAM" id="SSF52540">
    <property type="entry name" value="P-loop containing nucleoside triphosphate hydrolases"/>
    <property type="match status" value="1"/>
</dbReference>
<accession>U3GUW9</accession>
<dbReference type="Gene3D" id="3.40.50.880">
    <property type="match status" value="1"/>
</dbReference>
<dbReference type="GO" id="GO:0042242">
    <property type="term" value="F:cobyrinic acid a,c-diamide synthase activity"/>
    <property type="evidence" value="ECO:0007669"/>
    <property type="project" value="InterPro"/>
</dbReference>
<feature type="domain" description="CobQ/CobB/MinD/ParA nucleotide binding" evidence="8">
    <location>
        <begin position="13"/>
        <end position="192"/>
    </location>
</feature>
<dbReference type="NCBIfam" id="TIGR00379">
    <property type="entry name" value="cobB"/>
    <property type="match status" value="1"/>
</dbReference>
<dbReference type="Proteomes" id="UP000016943">
    <property type="component" value="Chromosome"/>
</dbReference>
<keyword evidence="11" id="KW-1185">Reference proteome</keyword>
<dbReference type="InterPro" id="IPR011698">
    <property type="entry name" value="GATase_3"/>
</dbReference>
<dbReference type="PANTHER" id="PTHR43873">
    <property type="entry name" value="COBYRINATE A,C-DIAMIDE SYNTHASE"/>
    <property type="match status" value="1"/>
</dbReference>
<dbReference type="GO" id="GO:0005524">
    <property type="term" value="F:ATP binding"/>
    <property type="evidence" value="ECO:0007669"/>
    <property type="project" value="UniProtKB-UniRule"/>
</dbReference>
<comment type="similarity">
    <text evidence="7">Belongs to the CobB/CbiA family.</text>
</comment>
<dbReference type="GO" id="GO:0043802">
    <property type="term" value="F:hydrogenobyrinic acid a,c-diamide synthase (glutamine-hydrolysing) activity"/>
    <property type="evidence" value="ECO:0007669"/>
    <property type="project" value="UniProtKB-UniRule"/>
</dbReference>
<sequence>MLAPSTPRAVPGVVIAAPASGTGKTTIATGLIAALSRRMEVAPFKVGPDYIDPGYHGVAAGRPGRNLDSVMCGEQLIGPLYAHGSKGCDISVVEGVMGLFDGRIALGADPMCAPGSTAQVAQLLDMPVILVVDVRGMSQSAGALVRGFCAAEGIRIAGVILNRAGTDRHDQVCREAIEAVGVPVVGSVPRMNVDVPSRHLGLVTAAENCETLDVITRMADLVEAHVDLDAVVALARCGYQGQAWDPAAAISESDDAAPAGSVGPRPAASGKRVAVAGGPAFTFAYAEHRELLRAAGATVVDFDPLNDPLPECDGLIIPGGFPEEHVEQLAGRADLREDIRALAASGAPIHGECAGLLWLLETLDAHPMLGLIPTHAAMGRRLTLGYREAVALSDSLLYRTGERVTGHEFHHTALTSEQAEGFGPAWGWKGWHGPKQEGFVAGNIHASYLHVHPASAPQAVSRFVQAM</sequence>
<dbReference type="CDD" id="cd03130">
    <property type="entry name" value="GATase1_CobB"/>
    <property type="match status" value="1"/>
</dbReference>
<dbReference type="Pfam" id="PF01656">
    <property type="entry name" value="CbiA"/>
    <property type="match status" value="1"/>
</dbReference>
<keyword evidence="6 7" id="KW-0315">Glutamine amidotransferase</keyword>
<dbReference type="PATRIC" id="fig|1348662.3.peg.1154"/>
<organism evidence="10 11">
    <name type="scientific">Corynebacterium argentoratense DSM 44202</name>
    <dbReference type="NCBI Taxonomy" id="1348662"/>
    <lineage>
        <taxon>Bacteria</taxon>
        <taxon>Bacillati</taxon>
        <taxon>Actinomycetota</taxon>
        <taxon>Actinomycetes</taxon>
        <taxon>Mycobacteriales</taxon>
        <taxon>Corynebacteriaceae</taxon>
        <taxon>Corynebacterium</taxon>
    </lineage>
</organism>
<comment type="cofactor">
    <cofactor evidence="1 7">
        <name>Mg(2+)</name>
        <dbReference type="ChEBI" id="CHEBI:18420"/>
    </cofactor>
</comment>
<dbReference type="PROSITE" id="PS51274">
    <property type="entry name" value="GATASE_COBBQ"/>
    <property type="match status" value="1"/>
</dbReference>
<dbReference type="AlphaFoldDB" id="U3GUW9"/>
<dbReference type="EC" id="6.3.5.9" evidence="7"/>
<dbReference type="GO" id="GO:0009236">
    <property type="term" value="P:cobalamin biosynthetic process"/>
    <property type="evidence" value="ECO:0007669"/>
    <property type="project" value="UniProtKB-UniRule"/>
</dbReference>
<dbReference type="InterPro" id="IPR004484">
    <property type="entry name" value="CbiA/CobB_synth"/>
</dbReference>
<name>U3GUW9_9CORY</name>
<evidence type="ECO:0000256" key="5">
    <source>
        <dbReference type="ARBA" id="ARBA00022842"/>
    </source>
</evidence>
<protein>
    <recommendedName>
        <fullName evidence="7">Hydrogenobyrinate a,c-diamide synthase</fullName>
        <ecNumber evidence="7">6.3.5.9</ecNumber>
    </recommendedName>
    <alternativeName>
        <fullName evidence="7">Hydrogenobyrinic acid a,c-diamide synthase</fullName>
    </alternativeName>
</protein>
<dbReference type="InterPro" id="IPR002586">
    <property type="entry name" value="CobQ/CobB/MinD/ParA_Nub-bd_dom"/>
</dbReference>
<comment type="pathway">
    <text evidence="7">Cofactor biosynthesis; adenosylcobalamin biosynthesis; cob(II)yrinate a,c-diamide from precorrin-2 (aerobic route): step 9/10.</text>
</comment>
<keyword evidence="4 7" id="KW-0067">ATP-binding</keyword>
<dbReference type="eggNOG" id="COG1797">
    <property type="taxonomic scope" value="Bacteria"/>
</dbReference>
<dbReference type="Pfam" id="PF07685">
    <property type="entry name" value="GATase_3"/>
    <property type="match status" value="1"/>
</dbReference>
<dbReference type="HOGENOM" id="CLU_022752_1_1_11"/>
<dbReference type="SUPFAM" id="SSF52317">
    <property type="entry name" value="Class I glutamine amidotransferase-like"/>
    <property type="match status" value="1"/>
</dbReference>
<evidence type="ECO:0000313" key="11">
    <source>
        <dbReference type="Proteomes" id="UP000016943"/>
    </source>
</evidence>
<evidence type="ECO:0000256" key="3">
    <source>
        <dbReference type="ARBA" id="ARBA00022741"/>
    </source>
</evidence>
<comment type="catalytic activity">
    <reaction evidence="7">
        <text>hydrogenobyrinate + 2 L-glutamine + 2 ATP + 2 H2O = hydrogenobyrinate a,c-diamide + 2 L-glutamate + 2 ADP + 2 phosphate + 2 H(+)</text>
        <dbReference type="Rhea" id="RHEA:12544"/>
        <dbReference type="ChEBI" id="CHEBI:15377"/>
        <dbReference type="ChEBI" id="CHEBI:15378"/>
        <dbReference type="ChEBI" id="CHEBI:29985"/>
        <dbReference type="ChEBI" id="CHEBI:30616"/>
        <dbReference type="ChEBI" id="CHEBI:43474"/>
        <dbReference type="ChEBI" id="CHEBI:58359"/>
        <dbReference type="ChEBI" id="CHEBI:77873"/>
        <dbReference type="ChEBI" id="CHEBI:77874"/>
        <dbReference type="ChEBI" id="CHEBI:456216"/>
        <dbReference type="EC" id="6.3.5.9"/>
    </reaction>
</comment>
<comment type="miscellaneous">
    <text evidence="7">The a and c carboxylates of hydrogenobyrinate are activated for nucleophilic attack via formation of a phosphorylated intermediate by ATP. CobB catalyzes first the amidation of the c-carboxylate, and then that of the a-carboxylate.</text>
</comment>
<feature type="domain" description="CobB/CobQ-like glutamine amidotransferase" evidence="9">
    <location>
        <begin position="272"/>
        <end position="454"/>
    </location>
</feature>
<gene>
    <name evidence="7" type="primary">cobB</name>
    <name evidence="10" type="ORF">CARG_05900</name>
</gene>
<comment type="function">
    <text evidence="7">Catalyzes the ATP-dependent amidation of the two carboxylate groups at positions a and c of hydrogenobyrinate, using either L-glutamine or ammonia as the nitrogen source.</text>
</comment>
<proteinExistence type="inferred from homology"/>
<dbReference type="KEGG" id="caz:CARG_05900"/>
<evidence type="ECO:0000259" key="9">
    <source>
        <dbReference type="Pfam" id="PF07685"/>
    </source>
</evidence>
<keyword evidence="5 7" id="KW-0460">Magnesium</keyword>
<evidence type="ECO:0000256" key="2">
    <source>
        <dbReference type="ARBA" id="ARBA00022598"/>
    </source>
</evidence>
<feature type="active site" description="Nucleophile" evidence="7">
    <location>
        <position position="353"/>
    </location>
</feature>
<dbReference type="PANTHER" id="PTHR43873:SF1">
    <property type="entry name" value="COBYRINATE A,C-DIAMIDE SYNTHASE"/>
    <property type="match status" value="1"/>
</dbReference>
<comment type="domain">
    <text evidence="7">Comprises of two domains. The C-terminal domain contains the binding site for glutamine and catalyzes the hydrolysis of this substrate to glutamate and ammonia. The N-terminal domain is anticipated to bind ATP and hydrogenobyrinate and catalyzes the ultimate synthesis of the diamide product. The ammonia produced via the glutaminase domain is probably translocated to the adjacent domain via a molecular tunnel, where it reacts with an activated intermediate.</text>
</comment>
<keyword evidence="2 7" id="KW-0436">Ligase</keyword>
<evidence type="ECO:0000313" key="10">
    <source>
        <dbReference type="EMBL" id="AGU15305.1"/>
    </source>
</evidence>
<dbReference type="STRING" id="1348662.CARG_05900"/>
<dbReference type="EMBL" id="CP006365">
    <property type="protein sequence ID" value="AGU15305.1"/>
    <property type="molecule type" value="Genomic_DNA"/>
</dbReference>
<keyword evidence="7" id="KW-0169">Cobalamin biosynthesis</keyword>
<evidence type="ECO:0000256" key="1">
    <source>
        <dbReference type="ARBA" id="ARBA00001946"/>
    </source>
</evidence>
<reference evidence="10 11" key="1">
    <citation type="journal article" date="2013" name="Genome Announc.">
        <title>Whole-Genome Sequence of the Clinical Strain Corynebacterium argentoratense DSM 44202, Isolated from a Human Throat Specimen.</title>
        <authorList>
            <person name="Bomholt C."/>
            <person name="Glaub A."/>
            <person name="Gravermann K."/>
            <person name="Albersmeier A."/>
            <person name="Brinkrolf K."/>
            <person name="Ruckert C."/>
            <person name="Tauch A."/>
        </authorList>
    </citation>
    <scope>NUCLEOTIDE SEQUENCE [LARGE SCALE GENOMIC DNA]</scope>
    <source>
        <strain evidence="10">DSM 44202</strain>
    </source>
</reference>
<evidence type="ECO:0000256" key="7">
    <source>
        <dbReference type="HAMAP-Rule" id="MF_00027"/>
    </source>
</evidence>